<evidence type="ECO:0000313" key="3">
    <source>
        <dbReference type="EMBL" id="MBB6522380.1"/>
    </source>
</evidence>
<accession>A0A7X0JU81</accession>
<dbReference type="PROSITE" id="PS51257">
    <property type="entry name" value="PROKAR_LIPOPROTEIN"/>
    <property type="match status" value="1"/>
</dbReference>
<evidence type="ECO:0000256" key="1">
    <source>
        <dbReference type="SAM" id="MobiDB-lite"/>
    </source>
</evidence>
<feature type="compositionally biased region" description="Gly residues" evidence="1">
    <location>
        <begin position="238"/>
        <end position="250"/>
    </location>
</feature>
<name>A0A7X0JU81_9GAMM</name>
<sequence length="336" mass="34124">MKLTTARKFPRKAGPALLAIALSFSLAACKTQSTSSQSPSGIPASKPPSSSSPSSPSPSGSSGSQSSSQSSNKGSTQSSSSQSSSNSPGGSQGERSSEANPGGSPGAPQPGASQAGGPNDNGDSAGEPGAEGESVEVLDSPYYDQYDPTSDTGADVSQEGTSPSARSQQDDVSFDESQGGGGTAGQSNAERQASLEAELEGSFGRYDGMILRERDKVLAEGASRGAEDQLEQEAPGFDGEGGSEGGGGNPYGDPKTQAGGRQQGEEGDGQAPNESPEQGGAPGAPSGNNLPTVPDDIPDGSDDDIVARQIREAAMAEKDPKLREKLWEEYRKYKQR</sequence>
<protein>
    <submittedName>
        <fullName evidence="3">Uncharacterized protein</fullName>
    </submittedName>
</protein>
<keyword evidence="2" id="KW-0732">Signal</keyword>
<feature type="compositionally biased region" description="Polar residues" evidence="1">
    <location>
        <begin position="158"/>
        <end position="171"/>
    </location>
</feature>
<feature type="compositionally biased region" description="Low complexity" evidence="1">
    <location>
        <begin position="109"/>
        <end position="118"/>
    </location>
</feature>
<feature type="chain" id="PRO_5031496246" evidence="2">
    <location>
        <begin position="28"/>
        <end position="336"/>
    </location>
</feature>
<organism evidence="3 4">
    <name type="scientific">Pseudoteredinibacter isoporae</name>
    <dbReference type="NCBI Taxonomy" id="570281"/>
    <lineage>
        <taxon>Bacteria</taxon>
        <taxon>Pseudomonadati</taxon>
        <taxon>Pseudomonadota</taxon>
        <taxon>Gammaproteobacteria</taxon>
        <taxon>Cellvibrionales</taxon>
        <taxon>Cellvibrionaceae</taxon>
        <taxon>Pseudoteredinibacter</taxon>
    </lineage>
</organism>
<gene>
    <name evidence="3" type="ORF">HNR48_002665</name>
</gene>
<dbReference type="InParanoid" id="A0A7X0JU81"/>
<evidence type="ECO:0000313" key="4">
    <source>
        <dbReference type="Proteomes" id="UP000528457"/>
    </source>
</evidence>
<dbReference type="AlphaFoldDB" id="A0A7X0JU81"/>
<keyword evidence="4" id="KW-1185">Reference proteome</keyword>
<feature type="compositionally biased region" description="Low complexity" evidence="1">
    <location>
        <begin position="38"/>
        <end position="89"/>
    </location>
</feature>
<dbReference type="RefSeq" id="WP_166846009.1">
    <property type="nucleotide sequence ID" value="NZ_JAAONY010000002.1"/>
</dbReference>
<proteinExistence type="predicted"/>
<dbReference type="Proteomes" id="UP000528457">
    <property type="component" value="Unassembled WGS sequence"/>
</dbReference>
<evidence type="ECO:0000256" key="2">
    <source>
        <dbReference type="SAM" id="SignalP"/>
    </source>
</evidence>
<dbReference type="EMBL" id="JACHHT010000002">
    <property type="protein sequence ID" value="MBB6522380.1"/>
    <property type="molecule type" value="Genomic_DNA"/>
</dbReference>
<reference evidence="3 4" key="1">
    <citation type="submission" date="2020-08" db="EMBL/GenBank/DDBJ databases">
        <title>Genomic Encyclopedia of Type Strains, Phase IV (KMG-IV): sequencing the most valuable type-strain genomes for metagenomic binning, comparative biology and taxonomic classification.</title>
        <authorList>
            <person name="Goeker M."/>
        </authorList>
    </citation>
    <scope>NUCLEOTIDE SEQUENCE [LARGE SCALE GENOMIC DNA]</scope>
    <source>
        <strain evidence="3 4">DSM 22368</strain>
    </source>
</reference>
<feature type="region of interest" description="Disordered" evidence="1">
    <location>
        <begin position="220"/>
        <end position="304"/>
    </location>
</feature>
<feature type="region of interest" description="Disordered" evidence="1">
    <location>
        <begin position="28"/>
        <end position="196"/>
    </location>
</feature>
<comment type="caution">
    <text evidence="3">The sequence shown here is derived from an EMBL/GenBank/DDBJ whole genome shotgun (WGS) entry which is preliminary data.</text>
</comment>
<feature type="signal peptide" evidence="2">
    <location>
        <begin position="1"/>
        <end position="27"/>
    </location>
</feature>